<dbReference type="AlphaFoldDB" id="A0A7Y9XUR0"/>
<evidence type="ECO:0000313" key="1">
    <source>
        <dbReference type="EMBL" id="NYH76457.1"/>
    </source>
</evidence>
<protein>
    <submittedName>
        <fullName evidence="1">Uncharacterized protein</fullName>
    </submittedName>
</protein>
<name>A0A7Y9XUR0_9GAMM</name>
<keyword evidence="2" id="KW-1185">Reference proteome</keyword>
<dbReference type="Proteomes" id="UP000578688">
    <property type="component" value="Unassembled WGS sequence"/>
</dbReference>
<comment type="caution">
    <text evidence="1">The sequence shown here is derived from an EMBL/GenBank/DDBJ whole genome shotgun (WGS) entry which is preliminary data.</text>
</comment>
<proteinExistence type="predicted"/>
<evidence type="ECO:0000313" key="2">
    <source>
        <dbReference type="Proteomes" id="UP000578688"/>
    </source>
</evidence>
<reference evidence="1 2" key="1">
    <citation type="submission" date="2020-07" db="EMBL/GenBank/DDBJ databases">
        <title>Genomic analyses of the natural microbiome of Caenorhabditis elegans.</title>
        <authorList>
            <person name="Samuel B."/>
        </authorList>
    </citation>
    <scope>NUCLEOTIDE SEQUENCE [LARGE SCALE GENOMIC DNA]</scope>
    <source>
        <strain evidence="1 2">BIGb0408</strain>
    </source>
</reference>
<sequence length="46" mass="5245">MSLNQHCWQPVGWMTFFSSTMNNMQRWMGEASATRPGSPTKVEAQP</sequence>
<organism evidence="1 2">
    <name type="scientific">Phytopseudomonas flavescens</name>
    <dbReference type="NCBI Taxonomy" id="29435"/>
    <lineage>
        <taxon>Bacteria</taxon>
        <taxon>Pseudomonadati</taxon>
        <taxon>Pseudomonadota</taxon>
        <taxon>Gammaproteobacteria</taxon>
        <taxon>Pseudomonadales</taxon>
        <taxon>Pseudomonadaceae</taxon>
        <taxon>Phytopseudomonas</taxon>
    </lineage>
</organism>
<dbReference type="EMBL" id="JACBYV010000001">
    <property type="protein sequence ID" value="NYH76457.1"/>
    <property type="molecule type" value="Genomic_DNA"/>
</dbReference>
<gene>
    <name evidence="1" type="ORF">FHR27_005067</name>
</gene>
<accession>A0A7Y9XUR0</accession>